<comment type="function">
    <text evidence="1">Odorant receptor.</text>
</comment>
<dbReference type="Proteomes" id="UP000694725">
    <property type="component" value="Unplaced"/>
</dbReference>
<evidence type="ECO:0000256" key="2">
    <source>
        <dbReference type="ARBA" id="ARBA00003929"/>
    </source>
</evidence>
<keyword evidence="4" id="KW-0716">Sensory transduction</keyword>
<evidence type="ECO:0000313" key="13">
    <source>
        <dbReference type="Ensembl" id="ENSSSCP00070037144.1"/>
    </source>
</evidence>
<protein>
    <recommendedName>
        <fullName evidence="12">G-protein coupled receptors family 1 profile domain-containing protein</fullName>
    </recommendedName>
</protein>
<comment type="subcellular location">
    <subcellularLocation>
        <location evidence="3">Membrane</location>
        <topology evidence="3">Multi-pass membrane protein</topology>
    </subcellularLocation>
</comment>
<dbReference type="GO" id="GO:0004984">
    <property type="term" value="F:olfactory receptor activity"/>
    <property type="evidence" value="ECO:0007669"/>
    <property type="project" value="InterPro"/>
</dbReference>
<keyword evidence="7 11" id="KW-1133">Transmembrane helix</keyword>
<organism evidence="13 14">
    <name type="scientific">Sus scrofa</name>
    <name type="common">Pig</name>
    <dbReference type="NCBI Taxonomy" id="9823"/>
    <lineage>
        <taxon>Eukaryota</taxon>
        <taxon>Metazoa</taxon>
        <taxon>Chordata</taxon>
        <taxon>Craniata</taxon>
        <taxon>Vertebrata</taxon>
        <taxon>Euteleostomi</taxon>
        <taxon>Mammalia</taxon>
        <taxon>Eutheria</taxon>
        <taxon>Laurasiatheria</taxon>
        <taxon>Artiodactyla</taxon>
        <taxon>Suina</taxon>
        <taxon>Suidae</taxon>
        <taxon>Sus</taxon>
    </lineage>
</organism>
<evidence type="ECO:0000256" key="6">
    <source>
        <dbReference type="ARBA" id="ARBA00022725"/>
    </source>
</evidence>
<dbReference type="PRINTS" id="PR00237">
    <property type="entry name" value="GPCRRHODOPSN"/>
</dbReference>
<feature type="domain" description="G-protein coupled receptors family 1 profile" evidence="12">
    <location>
        <begin position="78"/>
        <end position="330"/>
    </location>
</feature>
<dbReference type="PROSITE" id="PS50262">
    <property type="entry name" value="G_PROTEIN_RECEP_F1_2"/>
    <property type="match status" value="1"/>
</dbReference>
<dbReference type="InterPro" id="IPR050402">
    <property type="entry name" value="OR51/52/56-like"/>
</dbReference>
<evidence type="ECO:0000313" key="14">
    <source>
        <dbReference type="Proteomes" id="UP000314985"/>
    </source>
</evidence>
<feature type="transmembrane region" description="Helical" evidence="11">
    <location>
        <begin position="310"/>
        <end position="332"/>
    </location>
</feature>
<evidence type="ECO:0000256" key="8">
    <source>
        <dbReference type="ARBA" id="ARBA00023040"/>
    </source>
</evidence>
<evidence type="ECO:0000256" key="9">
    <source>
        <dbReference type="ARBA" id="ARBA00023136"/>
    </source>
</evidence>
<keyword evidence="10" id="KW-0807">Transducer</keyword>
<feature type="transmembrane region" description="Helical" evidence="11">
    <location>
        <begin position="136"/>
        <end position="157"/>
    </location>
</feature>
<keyword evidence="5 11" id="KW-0812">Transmembrane</keyword>
<dbReference type="Proteomes" id="UP000694728">
    <property type="component" value="Unplaced"/>
</dbReference>
<evidence type="ECO:0000256" key="3">
    <source>
        <dbReference type="ARBA" id="ARBA00004141"/>
    </source>
</evidence>
<proteinExistence type="predicted"/>
<dbReference type="PANTHER" id="PTHR26450">
    <property type="entry name" value="OLFACTORY RECEPTOR 56B1-RELATED"/>
    <property type="match status" value="1"/>
</dbReference>
<evidence type="ECO:0000256" key="5">
    <source>
        <dbReference type="ARBA" id="ARBA00022692"/>
    </source>
</evidence>
<dbReference type="GO" id="GO:0004930">
    <property type="term" value="F:G protein-coupled receptor activity"/>
    <property type="evidence" value="ECO:0007669"/>
    <property type="project" value="UniProtKB-KW"/>
</dbReference>
<dbReference type="GO" id="GO:0016020">
    <property type="term" value="C:membrane"/>
    <property type="evidence" value="ECO:0007669"/>
    <property type="project" value="UniProtKB-SubCell"/>
</dbReference>
<dbReference type="Ensembl" id="ENSSSCT00065062806.1">
    <property type="protein sequence ID" value="ENSSSCP00065027201.1"/>
    <property type="gene ID" value="ENSSSCG00065045919.1"/>
</dbReference>
<dbReference type="Gene3D" id="1.20.1070.10">
    <property type="entry name" value="Rhodopsin 7-helix transmembrane proteins"/>
    <property type="match status" value="1"/>
</dbReference>
<dbReference type="SUPFAM" id="SSF81321">
    <property type="entry name" value="Family A G protein-coupled receptor-like"/>
    <property type="match status" value="1"/>
</dbReference>
<dbReference type="Proteomes" id="UP000694727">
    <property type="component" value="Unplaced"/>
</dbReference>
<name>A0A4X1V8K5_PIG</name>
<dbReference type="InterPro" id="IPR000276">
    <property type="entry name" value="GPCR_Rhodpsn"/>
</dbReference>
<feature type="transmembrane region" description="Helical" evidence="11">
    <location>
        <begin position="97"/>
        <end position="124"/>
    </location>
</feature>
<keyword evidence="9 11" id="KW-0472">Membrane</keyword>
<dbReference type="PANTHER" id="PTHR26450:SF160">
    <property type="entry name" value="OLFACTORY RECEPTOR OLFR553"/>
    <property type="match status" value="1"/>
</dbReference>
<comment type="function">
    <text evidence="2">Putative odorant or sperm cell receptor.</text>
</comment>
<sequence>MEVRFLKSTVSRGRIYHRSKNLKEFLSPRYATPSNMFMSNNACLAPTSFRLTGIPGLESLHLWLSIPFSSMYLLAVVGNVTILAVVKVERSLHQPMYFFLCMLAVSDLVLSTSTMPKLLAIFWFGARRIDLEACLAQMFFIHCFATVASGIFLAMAFDRYVAICEPLHHASVLTRAMVGRLGLAALLRGVLYIGPLPLMIRLRLPLYRAQIIAHSYCEHMAVVTLACGDTTINNLYGMGIGFLVLILDSLAISASYVMIFRAVMRLSTPEARLKTLGTCSSHICAILVFYIPIAVSSLAHRFGRHVPPHVHILLANFYLLIPPILNPVVYAVRTRQIRERLLHILKAGSQPK</sequence>
<feature type="transmembrane region" description="Helical" evidence="11">
    <location>
        <begin position="60"/>
        <end position="85"/>
    </location>
</feature>
<accession>A0A4X1V8K5</accession>
<dbReference type="InterPro" id="IPR000725">
    <property type="entry name" value="Olfact_rcpt"/>
</dbReference>
<feature type="transmembrane region" description="Helical" evidence="11">
    <location>
        <begin position="178"/>
        <end position="200"/>
    </location>
</feature>
<dbReference type="Ensembl" id="ENSSSCT00070044101.1">
    <property type="protein sequence ID" value="ENSSSCP00070037144.1"/>
    <property type="gene ID" value="ENSSSCG00070022185.1"/>
</dbReference>
<dbReference type="Ensembl" id="ENSSSCT00045003179.1">
    <property type="protein sequence ID" value="ENSSSCP00045001995.1"/>
    <property type="gene ID" value="ENSSSCG00045002055.1"/>
</dbReference>
<dbReference type="InterPro" id="IPR017452">
    <property type="entry name" value="GPCR_Rhodpsn_7TM"/>
</dbReference>
<reference evidence="13 14" key="1">
    <citation type="submission" date="2017-08" db="EMBL/GenBank/DDBJ databases">
        <title>USMARCv1.0.</title>
        <authorList>
            <person name="Hannum G.I."/>
            <person name="Koren S."/>
            <person name="Schroeder S.G."/>
            <person name="Chin S.C."/>
            <person name="Nonneman D.J."/>
            <person name="Becker S.A."/>
            <person name="Rosen B.D."/>
            <person name="Bickhart D.M."/>
            <person name="Putnam N.H."/>
            <person name="Green R.E."/>
            <person name="Tuggle C.K."/>
            <person name="Liu H."/>
            <person name="Rohrer G.A."/>
            <person name="Warr A."/>
            <person name="Hall R."/>
            <person name="Kim K."/>
            <person name="Hume D.A."/>
            <person name="Talbot R."/>
            <person name="Chow W."/>
            <person name="Howe K."/>
            <person name="Schwartz A.S."/>
            <person name="Watson M."/>
            <person name="Archibald A.L."/>
            <person name="Phillippy A.M."/>
            <person name="Smith T.P.L."/>
        </authorList>
    </citation>
    <scope>NUCLEOTIDE SEQUENCE [LARGE SCALE GENOMIC DNA]</scope>
</reference>
<evidence type="ECO:0000256" key="11">
    <source>
        <dbReference type="SAM" id="Phobius"/>
    </source>
</evidence>
<keyword evidence="8" id="KW-0297">G-protein coupled receptor</keyword>
<evidence type="ECO:0000256" key="4">
    <source>
        <dbReference type="ARBA" id="ARBA00022606"/>
    </source>
</evidence>
<keyword evidence="6" id="KW-0552">Olfaction</keyword>
<evidence type="ECO:0000256" key="1">
    <source>
        <dbReference type="ARBA" id="ARBA00002936"/>
    </source>
</evidence>
<keyword evidence="8" id="KW-0675">Receptor</keyword>
<evidence type="ECO:0000256" key="10">
    <source>
        <dbReference type="ARBA" id="ARBA00023224"/>
    </source>
</evidence>
<dbReference type="Proteomes" id="UP000314985">
    <property type="component" value="Chromosome 9"/>
</dbReference>
<dbReference type="Ensembl" id="ENSSSCT00025070582.1">
    <property type="protein sequence ID" value="ENSSSCP00025030486.1"/>
    <property type="gene ID" value="ENSSSCG00025051660.1"/>
</dbReference>
<evidence type="ECO:0000259" key="12">
    <source>
        <dbReference type="PROSITE" id="PS50262"/>
    </source>
</evidence>
<feature type="transmembrane region" description="Helical" evidence="11">
    <location>
        <begin position="240"/>
        <end position="263"/>
    </location>
</feature>
<dbReference type="PRINTS" id="PR00245">
    <property type="entry name" value="OLFACTORYR"/>
</dbReference>
<reference evidence="13" key="2">
    <citation type="submission" date="2025-05" db="UniProtKB">
        <authorList>
            <consortium name="Ensembl"/>
        </authorList>
    </citation>
    <scope>IDENTIFICATION</scope>
</reference>
<dbReference type="AlphaFoldDB" id="A0A4X1V8K5"/>
<evidence type="ECO:0000256" key="7">
    <source>
        <dbReference type="ARBA" id="ARBA00022989"/>
    </source>
</evidence>
<dbReference type="FunFam" id="1.20.1070.10:FF:000006">
    <property type="entry name" value="Olfactory receptor"/>
    <property type="match status" value="1"/>
</dbReference>
<feature type="transmembrane region" description="Helical" evidence="11">
    <location>
        <begin position="275"/>
        <end position="298"/>
    </location>
</feature>
<dbReference type="Pfam" id="PF13853">
    <property type="entry name" value="7tm_4"/>
    <property type="match status" value="1"/>
</dbReference>